<dbReference type="RefSeq" id="WP_171834651.1">
    <property type="nucleotide sequence ID" value="NZ_CP053708.1"/>
</dbReference>
<dbReference type="AlphaFoldDB" id="A0A6M8HMN3"/>
<dbReference type="KEGG" id="lck:HN018_06040"/>
<keyword evidence="3" id="KW-1185">Reference proteome</keyword>
<proteinExistence type="predicted"/>
<accession>A0A6M8HMN3</accession>
<dbReference type="EMBL" id="CP053708">
    <property type="protein sequence ID" value="QKE89663.1"/>
    <property type="molecule type" value="Genomic_DNA"/>
</dbReference>
<organism evidence="2 3">
    <name type="scientific">Lichenicola cladoniae</name>
    <dbReference type="NCBI Taxonomy" id="1484109"/>
    <lineage>
        <taxon>Bacteria</taxon>
        <taxon>Pseudomonadati</taxon>
        <taxon>Pseudomonadota</taxon>
        <taxon>Alphaproteobacteria</taxon>
        <taxon>Acetobacterales</taxon>
        <taxon>Acetobacteraceae</taxon>
        <taxon>Lichenicola</taxon>
    </lineage>
</organism>
<evidence type="ECO:0000313" key="3">
    <source>
        <dbReference type="Proteomes" id="UP000500767"/>
    </source>
</evidence>
<reference evidence="2 3" key="1">
    <citation type="journal article" date="2014" name="World J. Microbiol. Biotechnol.">
        <title>Biodiversity and physiological characteristics of Antarctic and Arctic lichens-associated bacteria.</title>
        <authorList>
            <person name="Lee Y.M."/>
            <person name="Kim E.H."/>
            <person name="Lee H.K."/>
            <person name="Hong S.G."/>
        </authorList>
    </citation>
    <scope>NUCLEOTIDE SEQUENCE [LARGE SCALE GENOMIC DNA]</scope>
    <source>
        <strain evidence="2 3">PAMC 26569</strain>
    </source>
</reference>
<feature type="region of interest" description="Disordered" evidence="1">
    <location>
        <begin position="1"/>
        <end position="63"/>
    </location>
</feature>
<dbReference type="Proteomes" id="UP000500767">
    <property type="component" value="Chromosome"/>
</dbReference>
<protein>
    <submittedName>
        <fullName evidence="2">Uncharacterized protein</fullName>
    </submittedName>
</protein>
<evidence type="ECO:0000313" key="2">
    <source>
        <dbReference type="EMBL" id="QKE89663.1"/>
    </source>
</evidence>
<feature type="compositionally biased region" description="Basic and acidic residues" evidence="1">
    <location>
        <begin position="47"/>
        <end position="63"/>
    </location>
</feature>
<sequence length="63" mass="6546">MADSNDKGLTTTGEPPKSHEDVNQPGMTNGVPDKMKQGEALGSPSSDRIEGETAGHSDEPDHG</sequence>
<name>A0A6M8HMN3_9PROT</name>
<evidence type="ECO:0000256" key="1">
    <source>
        <dbReference type="SAM" id="MobiDB-lite"/>
    </source>
</evidence>
<gene>
    <name evidence="2" type="ORF">HN018_06040</name>
</gene>